<evidence type="ECO:0000313" key="3">
    <source>
        <dbReference type="EMBL" id="RDI41719.1"/>
    </source>
</evidence>
<dbReference type="RefSeq" id="WP_114834887.1">
    <property type="nucleotide sequence ID" value="NZ_LR699114.1"/>
</dbReference>
<proteinExistence type="predicted"/>
<feature type="compositionally biased region" description="Basic and acidic residues" evidence="2">
    <location>
        <begin position="1053"/>
        <end position="1069"/>
    </location>
</feature>
<name>A0A370GF31_9COXI</name>
<dbReference type="Proteomes" id="UP000254720">
    <property type="component" value="Unassembled WGS sequence"/>
</dbReference>
<sequence>MYNRHKKSAKATGKPDLFQKADSFNEKCLGALHELKKLSKSLTDIHSDHSSVKKNLRKDTLLQLRSEIAEQTKKILNNVSAIEKTIAHDKIDSEIAEAIAELEDEYKIKTNEITEDLARLEESKRHAKEELRKIQSQVNQLKLILANLPKESDLALIAKLLEWSGEEKKKWKEMFVEAEKYQARYSIFKLKDALLGSSHPVENPAEAILAEIKNKIKTLEAAISSTEALIEDDETKVETLIVKMKHLREQNDAFLLKLGNSKDKYLNTLNQCNEELKEIYKQAQRRELLDEIDKAISRLEKEESLMGRLDQLTEQARGRTREMASISNEVRELCFTWELAGDFDSQDERLGSLKKKFANLEKKKNRTVQQAAEVVKAIAGVTGAVMQEYQDSVPGEIRRQLKILEALNSSLSKEMENVTASVKKKQVEIDSALKIRAQHNSMIQYEEMLTQYLSDIHSDEASFAEVAERFSDISGKLQFNGKALKLCDETFKCLAIIQKEKGGKDNNQKLLASLKVFASFLTAYIQDANPKGIHEAHVYVLSILSSLQQMKFFDLSTGLMKNMGALLDLSGSATVIEDIKLCLLFKMPVLPVIIDIANDRVLANFSAAQITELLQICEQIGLNRTGKQDDQKIASSEFSKLQGKFELYSIREHTQQLSICKDIPEVAELVNKLRNKLKTHLGHYEMLIALDLAFNKMNVFRKAGGLNNTKKKPDMSGLLDALSDFLSYYQPNPKNASTQHKFIINILRNINEMQFAIMGRDKTRIASLLCFAHIKSTVTLQALSEQLLICARAGISIRESLERVCTELFINGTDQNNLSIILYACCLHDTSYPSSKIPEKIVKACLDRAKLLQSNETSKSSKRKGAADTTVIEKMFYSNSAERFQNNNLKDVKFARFLLMAVAFYGYSMGEDNVKYLSSYVEFNDENTISEPQKNLFLYLTEQFKDQQFIKITMEQKAVAGMSADLLIFNQKTGKRVNVEYDGLDHYYKRPNFTCTFNQLREDRVRDFIMTKNGYEVLRVNVNDFCITKTGKLLTSQRLRDFISNLKGEDSSLKKTESDRRLGRSDVSRKSSFSEQHRTRESKVRAACIYKKVEKKVEKTTPQGLPLGASVLSEIHSAMPLLKETPSLTKATKTVCTSTPDLVSNEMVSNAFSEHLMASEEQTYLEYQEEKYAEEKYEEEKYQEPEYSEYSEYSETQALSTEFEQDPYQLNECQYTEFDYYNSGNFYPVQETTPATFFPYPSQDIEHQQNPYCTTQYPQQYPQMPYMPPNFAPYQQPSLSPSQRQYPQHGVFYPPSSMHQYGMPYQYGLPYTFQNFIAPPQSVPFTHSAPPYQHSGFGMNHSERTESPLPPNLEQVQAQPRFYRDSTTSLLFSRDLSRQPVNTIQQPVNTAPQPVNSIQQQTANIKQPDPRVIQKR</sequence>
<comment type="caution">
    <text evidence="3">The sequence shown here is derived from an EMBL/GenBank/DDBJ whole genome shotgun (WGS) entry which is preliminary data.</text>
</comment>
<feature type="compositionally biased region" description="Polar residues" evidence="2">
    <location>
        <begin position="1379"/>
        <end position="1405"/>
    </location>
</feature>
<gene>
    <name evidence="3" type="ORF">C8D86_11843</name>
</gene>
<evidence type="ECO:0000256" key="2">
    <source>
        <dbReference type="SAM" id="MobiDB-lite"/>
    </source>
</evidence>
<feature type="coiled-coil region" evidence="1">
    <location>
        <begin position="209"/>
        <end position="370"/>
    </location>
</feature>
<protein>
    <submittedName>
        <fullName evidence="3">Uncharacterized protein</fullName>
    </submittedName>
</protein>
<feature type="coiled-coil region" evidence="1">
    <location>
        <begin position="99"/>
        <end position="144"/>
    </location>
</feature>
<feature type="region of interest" description="Disordered" evidence="2">
    <location>
        <begin position="1373"/>
        <end position="1416"/>
    </location>
</feature>
<dbReference type="EMBL" id="QQAX01000018">
    <property type="protein sequence ID" value="RDI41719.1"/>
    <property type="molecule type" value="Genomic_DNA"/>
</dbReference>
<evidence type="ECO:0000313" key="4">
    <source>
        <dbReference type="Proteomes" id="UP000254720"/>
    </source>
</evidence>
<feature type="region of interest" description="Disordered" evidence="2">
    <location>
        <begin position="1053"/>
        <end position="1079"/>
    </location>
</feature>
<keyword evidence="4" id="KW-1185">Reference proteome</keyword>
<evidence type="ECO:0000256" key="1">
    <source>
        <dbReference type="SAM" id="Coils"/>
    </source>
</evidence>
<reference evidence="3 4" key="1">
    <citation type="submission" date="2018-07" db="EMBL/GenBank/DDBJ databases">
        <title>Genomic Encyclopedia of Type Strains, Phase IV (KMG-IV): sequencing the most valuable type-strain genomes for metagenomic binning, comparative biology and taxonomic classification.</title>
        <authorList>
            <person name="Goeker M."/>
        </authorList>
    </citation>
    <scope>NUCLEOTIDE SEQUENCE [LARGE SCALE GENOMIC DNA]</scope>
    <source>
        <strain evidence="3 4">DSM 16500</strain>
    </source>
</reference>
<accession>A0A370GF31</accession>
<organism evidence="3 4">
    <name type="scientific">Aquicella lusitana</name>
    <dbReference type="NCBI Taxonomy" id="254246"/>
    <lineage>
        <taxon>Bacteria</taxon>
        <taxon>Pseudomonadati</taxon>
        <taxon>Pseudomonadota</taxon>
        <taxon>Gammaproteobacteria</taxon>
        <taxon>Legionellales</taxon>
        <taxon>Coxiellaceae</taxon>
        <taxon>Aquicella</taxon>
    </lineage>
</organism>
<keyword evidence="1" id="KW-0175">Coiled coil</keyword>